<proteinExistence type="predicted"/>
<dbReference type="OrthoDB" id="2877829at2759"/>
<dbReference type="InterPro" id="IPR009097">
    <property type="entry name" value="Cyclic_Pdiesterase"/>
</dbReference>
<name>M3B0H5_PSEFD</name>
<dbReference type="EMBL" id="KB446558">
    <property type="protein sequence ID" value="EME82913.1"/>
    <property type="molecule type" value="Genomic_DNA"/>
</dbReference>
<evidence type="ECO:0000259" key="1">
    <source>
        <dbReference type="Pfam" id="PF08975"/>
    </source>
</evidence>
<sequence>MTQDDTPSGVPQRFSADGVVQYCPGNTTLCHIPLDSPLIPVLKKIYEAIKSHPVLSVPIHLLPQDSWHMTTCDGVIKYGYWPPGRSEKDLQEFTEEVRERMKALGEKLEGEGLASPYHIRGRGFDACVNGIALEVEGATEEEERRLRRLRDTLADAFGFKQPTHDTYTFHVSIAYLLRFLEDEERQELNKLLSRFLDDIKVEFQLGDVEFCTFDNMHKFDRLFYLGMTGE</sequence>
<dbReference type="GeneID" id="19337336"/>
<dbReference type="AlphaFoldDB" id="M3B0H5"/>
<dbReference type="SUPFAM" id="SSF55144">
    <property type="entry name" value="LigT-like"/>
    <property type="match status" value="1"/>
</dbReference>
<reference evidence="2 3" key="1">
    <citation type="journal article" date="2012" name="PLoS Pathog.">
        <title>Diverse lifestyles and strategies of plant pathogenesis encoded in the genomes of eighteen Dothideomycetes fungi.</title>
        <authorList>
            <person name="Ohm R.A."/>
            <person name="Feau N."/>
            <person name="Henrissat B."/>
            <person name="Schoch C.L."/>
            <person name="Horwitz B.A."/>
            <person name="Barry K.W."/>
            <person name="Condon B.J."/>
            <person name="Copeland A.C."/>
            <person name="Dhillon B."/>
            <person name="Glaser F."/>
            <person name="Hesse C.N."/>
            <person name="Kosti I."/>
            <person name="LaButti K."/>
            <person name="Lindquist E.A."/>
            <person name="Lucas S."/>
            <person name="Salamov A.A."/>
            <person name="Bradshaw R.E."/>
            <person name="Ciuffetti L."/>
            <person name="Hamelin R.C."/>
            <person name="Kema G.H.J."/>
            <person name="Lawrence C."/>
            <person name="Scott J.A."/>
            <person name="Spatafora J.W."/>
            <person name="Turgeon B.G."/>
            <person name="de Wit P.J.G.M."/>
            <person name="Zhong S."/>
            <person name="Goodwin S.B."/>
            <person name="Grigoriev I.V."/>
        </authorList>
    </citation>
    <scope>NUCLEOTIDE SEQUENCE [LARGE SCALE GENOMIC DNA]</scope>
    <source>
        <strain evidence="2 3">CIRAD86</strain>
    </source>
</reference>
<evidence type="ECO:0000313" key="2">
    <source>
        <dbReference type="EMBL" id="EME82913.1"/>
    </source>
</evidence>
<feature type="domain" description="DUF1868" evidence="1">
    <location>
        <begin position="13"/>
        <end position="103"/>
    </location>
</feature>
<dbReference type="InterPro" id="IPR015069">
    <property type="entry name" value="2H-PEstase_DUF1868"/>
</dbReference>
<dbReference type="RefSeq" id="XP_007926296.1">
    <property type="nucleotide sequence ID" value="XM_007928105.1"/>
</dbReference>
<dbReference type="Gene3D" id="3.90.1140.10">
    <property type="entry name" value="Cyclic phosphodiesterase"/>
    <property type="match status" value="1"/>
</dbReference>
<dbReference type="KEGG" id="pfj:MYCFIDRAFT_211195"/>
<dbReference type="Proteomes" id="UP000016932">
    <property type="component" value="Unassembled WGS sequence"/>
</dbReference>
<gene>
    <name evidence="2" type="ORF">MYCFIDRAFT_211195</name>
</gene>
<dbReference type="eggNOG" id="ENOG502S6KF">
    <property type="taxonomic scope" value="Eukaryota"/>
</dbReference>
<dbReference type="Pfam" id="PF08975">
    <property type="entry name" value="2H-phosphodiest"/>
    <property type="match status" value="1"/>
</dbReference>
<evidence type="ECO:0000313" key="3">
    <source>
        <dbReference type="Proteomes" id="UP000016932"/>
    </source>
</evidence>
<dbReference type="VEuPathDB" id="FungiDB:MYCFIDRAFT_211195"/>
<organism evidence="2 3">
    <name type="scientific">Pseudocercospora fijiensis (strain CIRAD86)</name>
    <name type="common">Black leaf streak disease fungus</name>
    <name type="synonym">Mycosphaerella fijiensis</name>
    <dbReference type="NCBI Taxonomy" id="383855"/>
    <lineage>
        <taxon>Eukaryota</taxon>
        <taxon>Fungi</taxon>
        <taxon>Dikarya</taxon>
        <taxon>Ascomycota</taxon>
        <taxon>Pezizomycotina</taxon>
        <taxon>Dothideomycetes</taxon>
        <taxon>Dothideomycetidae</taxon>
        <taxon>Mycosphaerellales</taxon>
        <taxon>Mycosphaerellaceae</taxon>
        <taxon>Pseudocercospora</taxon>
    </lineage>
</organism>
<protein>
    <recommendedName>
        <fullName evidence="1">DUF1868 domain-containing protein</fullName>
    </recommendedName>
</protein>
<dbReference type="HOGENOM" id="CLU_073317_0_0_1"/>
<accession>M3B0H5</accession>
<keyword evidence="3" id="KW-1185">Reference proteome</keyword>